<comment type="caution">
    <text evidence="5">The sequence shown here is derived from an EMBL/GenBank/DDBJ whole genome shotgun (WGS) entry which is preliminary data.</text>
</comment>
<dbReference type="PANTHER" id="PTHR12526:SF510">
    <property type="entry name" value="D-INOSITOL 3-PHOSPHATE GLYCOSYLTRANSFERASE"/>
    <property type="match status" value="1"/>
</dbReference>
<evidence type="ECO:0000259" key="4">
    <source>
        <dbReference type="Pfam" id="PF13439"/>
    </source>
</evidence>
<dbReference type="Pfam" id="PF00534">
    <property type="entry name" value="Glycos_transf_1"/>
    <property type="match status" value="1"/>
</dbReference>
<gene>
    <name evidence="5" type="ORF">QE375_003538</name>
</gene>
<name>A0ABU1HXG5_9MICO</name>
<dbReference type="InterPro" id="IPR028098">
    <property type="entry name" value="Glyco_trans_4-like_N"/>
</dbReference>
<feature type="domain" description="Glycosyltransferase subfamily 4-like N-terminal" evidence="4">
    <location>
        <begin position="21"/>
        <end position="183"/>
    </location>
</feature>
<keyword evidence="2" id="KW-0808">Transferase</keyword>
<dbReference type="SUPFAM" id="SSF53756">
    <property type="entry name" value="UDP-Glycosyltransferase/glycogen phosphorylase"/>
    <property type="match status" value="1"/>
</dbReference>
<dbReference type="RefSeq" id="WP_309693710.1">
    <property type="nucleotide sequence ID" value="NZ_JAVIZQ010000001.1"/>
</dbReference>
<dbReference type="PANTHER" id="PTHR12526">
    <property type="entry name" value="GLYCOSYLTRANSFERASE"/>
    <property type="match status" value="1"/>
</dbReference>
<keyword evidence="1" id="KW-0328">Glycosyltransferase</keyword>
<organism evidence="5 6">
    <name type="scientific">Microbacterium foliorum</name>
    <dbReference type="NCBI Taxonomy" id="104336"/>
    <lineage>
        <taxon>Bacteria</taxon>
        <taxon>Bacillati</taxon>
        <taxon>Actinomycetota</taxon>
        <taxon>Actinomycetes</taxon>
        <taxon>Micrococcales</taxon>
        <taxon>Microbacteriaceae</taxon>
        <taxon>Microbacterium</taxon>
    </lineage>
</organism>
<proteinExistence type="predicted"/>
<accession>A0ABU1HXG5</accession>
<dbReference type="InterPro" id="IPR001296">
    <property type="entry name" value="Glyco_trans_1"/>
</dbReference>
<evidence type="ECO:0000256" key="2">
    <source>
        <dbReference type="ARBA" id="ARBA00022679"/>
    </source>
</evidence>
<dbReference type="Gene3D" id="3.40.50.2000">
    <property type="entry name" value="Glycogen Phosphorylase B"/>
    <property type="match status" value="2"/>
</dbReference>
<keyword evidence="6" id="KW-1185">Reference proteome</keyword>
<dbReference type="EMBL" id="JAVIZQ010000001">
    <property type="protein sequence ID" value="MDR6143984.1"/>
    <property type="molecule type" value="Genomic_DNA"/>
</dbReference>
<dbReference type="Pfam" id="PF13439">
    <property type="entry name" value="Glyco_transf_4"/>
    <property type="match status" value="1"/>
</dbReference>
<evidence type="ECO:0000256" key="1">
    <source>
        <dbReference type="ARBA" id="ARBA00022676"/>
    </source>
</evidence>
<feature type="domain" description="Glycosyl transferase family 1" evidence="3">
    <location>
        <begin position="197"/>
        <end position="348"/>
    </location>
</feature>
<evidence type="ECO:0000259" key="3">
    <source>
        <dbReference type="Pfam" id="PF00534"/>
    </source>
</evidence>
<protein>
    <submittedName>
        <fullName evidence="5">Glycosyltransferase involved in cell wall biosynthesis</fullName>
    </submittedName>
</protein>
<sequence>MTGSTFRTILVAHPGAEMFGSDRMLLESVIGFVESGARVVVALPGRGMLDVELRRAGAEVVIIPMLVLRKILLTPRGLPTLFRDVFRGLGASWRLISRVRPDVVYVSTIIVPQWSLLARIRKIRTVSHVHEAEASGNRLVNAALYLPHLAAHRTLVNSRFSLDTIADALPPLARRSVVVYNGVASPELPAAPRPRIDGPLRVLFIGRLSPRKGPDVVIDAAAQLARSGHDVRVTLLGAVFAGYEWFEAELRRRAAESGVEVVFAGFHQSIWPFLQDADVLTVPSRVDEPFGNTAVEGILACRPVVASDSSGLREAAGGYPTSTLVPAGDPQALAASLAQIIEDWPTVRDGVDESRRIALERHAPEQYRATVTEHVLVAP</sequence>
<evidence type="ECO:0000313" key="6">
    <source>
        <dbReference type="Proteomes" id="UP001249291"/>
    </source>
</evidence>
<reference evidence="5 6" key="1">
    <citation type="submission" date="2023-08" db="EMBL/GenBank/DDBJ databases">
        <title>Functional and genomic diversity of the sorghum phyllosphere microbiome.</title>
        <authorList>
            <person name="Shade A."/>
        </authorList>
    </citation>
    <scope>NUCLEOTIDE SEQUENCE [LARGE SCALE GENOMIC DNA]</scope>
    <source>
        <strain evidence="5 6">SORGH_AS_0445</strain>
    </source>
</reference>
<evidence type="ECO:0000313" key="5">
    <source>
        <dbReference type="EMBL" id="MDR6143984.1"/>
    </source>
</evidence>
<dbReference type="Proteomes" id="UP001249291">
    <property type="component" value="Unassembled WGS sequence"/>
</dbReference>